<name>A0A1D2M5Z0_ORCCI</name>
<reference evidence="2 3" key="1">
    <citation type="journal article" date="2016" name="Genome Biol. Evol.">
        <title>Gene Family Evolution Reflects Adaptation to Soil Environmental Stressors in the Genome of the Collembolan Orchesella cincta.</title>
        <authorList>
            <person name="Faddeeva-Vakhrusheva A."/>
            <person name="Derks M.F."/>
            <person name="Anvar S.Y."/>
            <person name="Agamennone V."/>
            <person name="Suring W."/>
            <person name="Smit S."/>
            <person name="van Straalen N.M."/>
            <person name="Roelofs D."/>
        </authorList>
    </citation>
    <scope>NUCLEOTIDE SEQUENCE [LARGE SCALE GENOMIC DNA]</scope>
    <source>
        <tissue evidence="2">Mixed pool</tissue>
    </source>
</reference>
<protein>
    <submittedName>
        <fullName evidence="2">Uncharacterized protein</fullName>
    </submittedName>
</protein>
<proteinExistence type="predicted"/>
<dbReference type="EMBL" id="LJIJ01003756">
    <property type="protein sequence ID" value="ODM88332.1"/>
    <property type="molecule type" value="Genomic_DNA"/>
</dbReference>
<evidence type="ECO:0000313" key="2">
    <source>
        <dbReference type="EMBL" id="ODM88332.1"/>
    </source>
</evidence>
<dbReference type="AlphaFoldDB" id="A0A1D2M5Z0"/>
<sequence length="123" mass="13907">MVVHIIFFLLATLLIWKQLKPAKVNSPSGFISFMCIQLWGSNERDKYKVELSLPNVLTTGTESGCKSSIKPFLFRWTLNAFTVSDAAWVLKTYPINVYIPVMMDNKLADKSKNTLSIDISLTC</sequence>
<gene>
    <name evidence="2" type="ORF">Ocin01_18350</name>
</gene>
<feature type="chain" id="PRO_5008903508" evidence="1">
    <location>
        <begin position="22"/>
        <end position="123"/>
    </location>
</feature>
<feature type="signal peptide" evidence="1">
    <location>
        <begin position="1"/>
        <end position="21"/>
    </location>
</feature>
<keyword evidence="1" id="KW-0732">Signal</keyword>
<comment type="caution">
    <text evidence="2">The sequence shown here is derived from an EMBL/GenBank/DDBJ whole genome shotgun (WGS) entry which is preliminary data.</text>
</comment>
<accession>A0A1D2M5Z0</accession>
<evidence type="ECO:0000313" key="3">
    <source>
        <dbReference type="Proteomes" id="UP000094527"/>
    </source>
</evidence>
<evidence type="ECO:0000256" key="1">
    <source>
        <dbReference type="SAM" id="SignalP"/>
    </source>
</evidence>
<dbReference type="Proteomes" id="UP000094527">
    <property type="component" value="Unassembled WGS sequence"/>
</dbReference>
<organism evidence="2 3">
    <name type="scientific">Orchesella cincta</name>
    <name type="common">Springtail</name>
    <name type="synonym">Podura cincta</name>
    <dbReference type="NCBI Taxonomy" id="48709"/>
    <lineage>
        <taxon>Eukaryota</taxon>
        <taxon>Metazoa</taxon>
        <taxon>Ecdysozoa</taxon>
        <taxon>Arthropoda</taxon>
        <taxon>Hexapoda</taxon>
        <taxon>Collembola</taxon>
        <taxon>Entomobryomorpha</taxon>
        <taxon>Entomobryoidea</taxon>
        <taxon>Orchesellidae</taxon>
        <taxon>Orchesellinae</taxon>
        <taxon>Orchesella</taxon>
    </lineage>
</organism>
<keyword evidence="3" id="KW-1185">Reference proteome</keyword>